<keyword evidence="4" id="KW-0274">FAD</keyword>
<evidence type="ECO:0000256" key="5">
    <source>
        <dbReference type="ARBA" id="ARBA00023002"/>
    </source>
</evidence>
<reference evidence="8" key="1">
    <citation type="submission" date="2018-05" db="EMBL/GenBank/DDBJ databases">
        <authorList>
            <person name="Lanie J.A."/>
            <person name="Ng W.-L."/>
            <person name="Kazmierczak K.M."/>
            <person name="Andrzejewski T.M."/>
            <person name="Davidsen T.M."/>
            <person name="Wayne K.J."/>
            <person name="Tettelin H."/>
            <person name="Glass J.I."/>
            <person name="Rusch D."/>
            <person name="Podicherti R."/>
            <person name="Tsui H.-C.T."/>
            <person name="Winkler M.E."/>
        </authorList>
    </citation>
    <scope>NUCLEOTIDE SEQUENCE</scope>
</reference>
<evidence type="ECO:0000259" key="7">
    <source>
        <dbReference type="Pfam" id="PF02771"/>
    </source>
</evidence>
<keyword evidence="5" id="KW-0560">Oxidoreductase</keyword>
<feature type="domain" description="Acyl-CoA dehydrogenase/oxidase C-terminal" evidence="6">
    <location>
        <begin position="218"/>
        <end position="289"/>
    </location>
</feature>
<accession>A0A381YNK2</accession>
<sequence length="292" mass="31758">MYFGLSEEQEFFQETINKFLEDESTIDEIKSFAKGDNPEFPEKIHAGLLDLGISGLIIPEEYGGLGEDFLSAAAVSESLGAGVAASPFIGSYVMAPYAIMKTGSDKQKDKYLNGITDGSIKFGIGLTEFVASREGAHIKVESGKANGKALFVFDSNKATHFILSDSTGQLFIIDAKAKGLEIIELTTVDKTSSFVELVIKDVEIDILGQESIDQNHTQEIVDLGRLMIAADSLGAAQVMINKSVSYSKERKQFGRVIGSFQAVKHMCAEMTANIEPCYSLIWYAAHCINNIP</sequence>
<dbReference type="EMBL" id="UINC01018663">
    <property type="protein sequence ID" value="SVA78595.1"/>
    <property type="molecule type" value="Genomic_DNA"/>
</dbReference>
<dbReference type="Pfam" id="PF00441">
    <property type="entry name" value="Acyl-CoA_dh_1"/>
    <property type="match status" value="1"/>
</dbReference>
<comment type="cofactor">
    <cofactor evidence="1">
        <name>FAD</name>
        <dbReference type="ChEBI" id="CHEBI:57692"/>
    </cofactor>
</comment>
<dbReference type="Gene3D" id="1.10.540.10">
    <property type="entry name" value="Acyl-CoA dehydrogenase/oxidase, N-terminal domain"/>
    <property type="match status" value="1"/>
</dbReference>
<evidence type="ECO:0000256" key="1">
    <source>
        <dbReference type="ARBA" id="ARBA00001974"/>
    </source>
</evidence>
<keyword evidence="3" id="KW-0285">Flavoprotein</keyword>
<proteinExistence type="inferred from homology"/>
<dbReference type="Gene3D" id="1.20.140.10">
    <property type="entry name" value="Butyryl-CoA Dehydrogenase, subunit A, domain 3"/>
    <property type="match status" value="1"/>
</dbReference>
<evidence type="ECO:0000256" key="3">
    <source>
        <dbReference type="ARBA" id="ARBA00022630"/>
    </source>
</evidence>
<dbReference type="GO" id="GO:0050660">
    <property type="term" value="F:flavin adenine dinucleotide binding"/>
    <property type="evidence" value="ECO:0007669"/>
    <property type="project" value="InterPro"/>
</dbReference>
<feature type="non-terminal residue" evidence="8">
    <location>
        <position position="292"/>
    </location>
</feature>
<evidence type="ECO:0008006" key="9">
    <source>
        <dbReference type="Google" id="ProtNLM"/>
    </source>
</evidence>
<dbReference type="AlphaFoldDB" id="A0A381YNK2"/>
<protein>
    <recommendedName>
        <fullName evidence="9">Acyl-CoA dehydrogenase/oxidase N-terminal domain-containing protein</fullName>
    </recommendedName>
</protein>
<dbReference type="PANTHER" id="PTHR43884:SF20">
    <property type="entry name" value="ACYL-COA DEHYDROGENASE FADE28"/>
    <property type="match status" value="1"/>
</dbReference>
<name>A0A381YNK2_9ZZZZ</name>
<dbReference type="GO" id="GO:0003995">
    <property type="term" value="F:acyl-CoA dehydrogenase activity"/>
    <property type="evidence" value="ECO:0007669"/>
    <property type="project" value="TreeGrafter"/>
</dbReference>
<dbReference type="InterPro" id="IPR036250">
    <property type="entry name" value="AcylCo_DH-like_C"/>
</dbReference>
<feature type="domain" description="Acyl-CoA dehydrogenase/oxidase N-terminal" evidence="7">
    <location>
        <begin position="6"/>
        <end position="118"/>
    </location>
</feature>
<evidence type="ECO:0000313" key="8">
    <source>
        <dbReference type="EMBL" id="SVA78595.1"/>
    </source>
</evidence>
<dbReference type="SUPFAM" id="SSF47203">
    <property type="entry name" value="Acyl-CoA dehydrogenase C-terminal domain-like"/>
    <property type="match status" value="1"/>
</dbReference>
<gene>
    <name evidence="8" type="ORF">METZ01_LOCUS131449</name>
</gene>
<dbReference type="InterPro" id="IPR013786">
    <property type="entry name" value="AcylCoA_DH/ox_N"/>
</dbReference>
<feature type="non-terminal residue" evidence="8">
    <location>
        <position position="1"/>
    </location>
</feature>
<dbReference type="InterPro" id="IPR009100">
    <property type="entry name" value="AcylCoA_DH/oxidase_NM_dom_sf"/>
</dbReference>
<dbReference type="PANTHER" id="PTHR43884">
    <property type="entry name" value="ACYL-COA DEHYDROGENASE"/>
    <property type="match status" value="1"/>
</dbReference>
<dbReference type="Pfam" id="PF02771">
    <property type="entry name" value="Acyl-CoA_dh_N"/>
    <property type="match status" value="1"/>
</dbReference>
<dbReference type="InterPro" id="IPR009075">
    <property type="entry name" value="AcylCo_DH/oxidase_C"/>
</dbReference>
<comment type="similarity">
    <text evidence="2">Belongs to the acyl-CoA dehydrogenase family.</text>
</comment>
<dbReference type="InterPro" id="IPR037069">
    <property type="entry name" value="AcylCoA_DH/ox_N_sf"/>
</dbReference>
<dbReference type="SUPFAM" id="SSF56645">
    <property type="entry name" value="Acyl-CoA dehydrogenase NM domain-like"/>
    <property type="match status" value="1"/>
</dbReference>
<evidence type="ECO:0000256" key="4">
    <source>
        <dbReference type="ARBA" id="ARBA00022827"/>
    </source>
</evidence>
<evidence type="ECO:0000256" key="2">
    <source>
        <dbReference type="ARBA" id="ARBA00009347"/>
    </source>
</evidence>
<organism evidence="8">
    <name type="scientific">marine metagenome</name>
    <dbReference type="NCBI Taxonomy" id="408172"/>
    <lineage>
        <taxon>unclassified sequences</taxon>
        <taxon>metagenomes</taxon>
        <taxon>ecological metagenomes</taxon>
    </lineage>
</organism>
<evidence type="ECO:0000259" key="6">
    <source>
        <dbReference type="Pfam" id="PF00441"/>
    </source>
</evidence>